<protein>
    <submittedName>
        <fullName evidence="1">Uncharacterized protein</fullName>
    </submittedName>
</protein>
<dbReference type="EMBL" id="JANFXK010000011">
    <property type="protein sequence ID" value="MCQ4637169.1"/>
    <property type="molecule type" value="Genomic_DNA"/>
</dbReference>
<gene>
    <name evidence="1" type="ORF">NE619_10570</name>
</gene>
<evidence type="ECO:0000313" key="2">
    <source>
        <dbReference type="Proteomes" id="UP001524502"/>
    </source>
</evidence>
<dbReference type="RefSeq" id="WP_256132362.1">
    <property type="nucleotide sequence ID" value="NZ_JANFXK010000011.1"/>
</dbReference>
<accession>A0ABT1RPP9</accession>
<organism evidence="1 2">
    <name type="scientific">Anaerovorax odorimutans</name>
    <dbReference type="NCBI Taxonomy" id="109327"/>
    <lineage>
        <taxon>Bacteria</taxon>
        <taxon>Bacillati</taxon>
        <taxon>Bacillota</taxon>
        <taxon>Clostridia</taxon>
        <taxon>Peptostreptococcales</taxon>
        <taxon>Anaerovoracaceae</taxon>
        <taxon>Anaerovorax</taxon>
    </lineage>
</organism>
<name>A0ABT1RPP9_9FIRM</name>
<evidence type="ECO:0000313" key="1">
    <source>
        <dbReference type="EMBL" id="MCQ4637169.1"/>
    </source>
</evidence>
<comment type="caution">
    <text evidence="1">The sequence shown here is derived from an EMBL/GenBank/DDBJ whole genome shotgun (WGS) entry which is preliminary data.</text>
</comment>
<keyword evidence="2" id="KW-1185">Reference proteome</keyword>
<dbReference type="Proteomes" id="UP001524502">
    <property type="component" value="Unassembled WGS sequence"/>
</dbReference>
<sequence length="64" mass="7374">MKQYLYRVGIEHRKTKERTHLQVWASNVDEATNKLGNLFGCGDEYSWIGSGPVYEDNEAVAREI</sequence>
<proteinExistence type="predicted"/>
<reference evidence="1 2" key="1">
    <citation type="submission" date="2022-06" db="EMBL/GenBank/DDBJ databases">
        <title>Isolation of gut microbiota from human fecal samples.</title>
        <authorList>
            <person name="Pamer E.G."/>
            <person name="Barat B."/>
            <person name="Waligurski E."/>
            <person name="Medina S."/>
            <person name="Paddock L."/>
            <person name="Mostad J."/>
        </authorList>
    </citation>
    <scope>NUCLEOTIDE SEQUENCE [LARGE SCALE GENOMIC DNA]</scope>
    <source>
        <strain evidence="1 2">SL.3.17</strain>
    </source>
</reference>